<accession>A0A327WEK3</accession>
<comment type="caution">
    <text evidence="2">The sequence shown here is derived from an EMBL/GenBank/DDBJ whole genome shotgun (WGS) entry which is preliminary data.</text>
</comment>
<protein>
    <submittedName>
        <fullName evidence="2">Uncharacterized protein</fullName>
    </submittedName>
</protein>
<name>A0A327WEK3_9BACT</name>
<reference evidence="2 3" key="1">
    <citation type="submission" date="2018-06" db="EMBL/GenBank/DDBJ databases">
        <title>Genomic Encyclopedia of Archaeal and Bacterial Type Strains, Phase II (KMG-II): from individual species to whole genera.</title>
        <authorList>
            <person name="Goeker M."/>
        </authorList>
    </citation>
    <scope>NUCLEOTIDE SEQUENCE [LARGE SCALE GENOMIC DNA]</scope>
    <source>
        <strain evidence="2 3">DSM 29821</strain>
    </source>
</reference>
<feature type="transmembrane region" description="Helical" evidence="1">
    <location>
        <begin position="12"/>
        <end position="34"/>
    </location>
</feature>
<proteinExistence type="predicted"/>
<dbReference type="Proteomes" id="UP000249819">
    <property type="component" value="Unassembled WGS sequence"/>
</dbReference>
<organism evidence="2 3">
    <name type="scientific">Chitinophaga dinghuensis</name>
    <dbReference type="NCBI Taxonomy" id="1539050"/>
    <lineage>
        <taxon>Bacteria</taxon>
        <taxon>Pseudomonadati</taxon>
        <taxon>Bacteroidota</taxon>
        <taxon>Chitinophagia</taxon>
        <taxon>Chitinophagales</taxon>
        <taxon>Chitinophagaceae</taxon>
        <taxon>Chitinophaga</taxon>
    </lineage>
</organism>
<evidence type="ECO:0000313" key="2">
    <source>
        <dbReference type="EMBL" id="RAJ87991.1"/>
    </source>
</evidence>
<dbReference type="AlphaFoldDB" id="A0A327WEK3"/>
<keyword evidence="1" id="KW-1133">Transmembrane helix</keyword>
<gene>
    <name evidence="2" type="ORF">CLV59_101756</name>
</gene>
<keyword evidence="3" id="KW-1185">Reference proteome</keyword>
<evidence type="ECO:0000313" key="3">
    <source>
        <dbReference type="Proteomes" id="UP000249819"/>
    </source>
</evidence>
<keyword evidence="1" id="KW-0812">Transmembrane</keyword>
<keyword evidence="1" id="KW-0472">Membrane</keyword>
<evidence type="ECO:0000256" key="1">
    <source>
        <dbReference type="SAM" id="Phobius"/>
    </source>
</evidence>
<sequence>MGTTISRTITTGPFWGLFFIGEIILILMEADIIFG</sequence>
<dbReference type="EMBL" id="QLMA01000001">
    <property type="protein sequence ID" value="RAJ87991.1"/>
    <property type="molecule type" value="Genomic_DNA"/>
</dbReference>